<evidence type="ECO:0000313" key="1">
    <source>
        <dbReference type="EMBL" id="TYQ01787.1"/>
    </source>
</evidence>
<gene>
    <name evidence="1" type="ORF">FNL38_107209</name>
</gene>
<reference evidence="1" key="1">
    <citation type="submission" date="2019-07" db="EMBL/GenBank/DDBJ databases">
        <title>Genomic Encyclopedia of Type Strains, Phase IV (KMG-IV): sequencing the most valuable type-strain genomes for metagenomic binning, comparative biology and taxonomic classification.</title>
        <authorList>
            <person name="Goeker M."/>
        </authorList>
    </citation>
    <scope>NUCLEOTIDE SEQUENCE</scope>
    <source>
        <strain evidence="1">DSM 44596</strain>
    </source>
</reference>
<proteinExistence type="predicted"/>
<dbReference type="EMBL" id="VNIQ01000007">
    <property type="protein sequence ID" value="TYQ01787.1"/>
    <property type="molecule type" value="Genomic_DNA"/>
</dbReference>
<dbReference type="AlphaFoldDB" id="A0A652YKL5"/>
<name>A0A652YKL5_NOCGL</name>
<accession>A0A652YKL5</accession>
<comment type="caution">
    <text evidence="1">The sequence shown here is derived from an EMBL/GenBank/DDBJ whole genome shotgun (WGS) entry which is preliminary data.</text>
</comment>
<organism evidence="1">
    <name type="scientific">Nocardia globerula</name>
    <dbReference type="NCBI Taxonomy" id="1818"/>
    <lineage>
        <taxon>Bacteria</taxon>
        <taxon>Bacillati</taxon>
        <taxon>Actinomycetota</taxon>
        <taxon>Actinomycetes</taxon>
        <taxon>Mycobacteriales</taxon>
        <taxon>Nocardiaceae</taxon>
        <taxon>Nocardia</taxon>
    </lineage>
</organism>
<sequence length="84" mass="9624">MTLRASHIWKLVGLAGAMGVAATGVLAVRNERARRAYSPDEIRSVLHERYTQAYARASEQDTIELEPVPSTLRRRMKKLFRRRS</sequence>
<protein>
    <submittedName>
        <fullName evidence="1">Uncharacterized protein</fullName>
    </submittedName>
</protein>